<evidence type="ECO:0000259" key="1">
    <source>
        <dbReference type="Pfam" id="PF14355"/>
    </source>
</evidence>
<evidence type="ECO:0000313" key="3">
    <source>
        <dbReference type="Proteomes" id="UP000254291"/>
    </source>
</evidence>
<organism evidence="2 3">
    <name type="scientific">Mycolicibacterium gilvum</name>
    <dbReference type="NCBI Taxonomy" id="1804"/>
    <lineage>
        <taxon>Bacteria</taxon>
        <taxon>Bacillati</taxon>
        <taxon>Actinomycetota</taxon>
        <taxon>Actinomycetes</taxon>
        <taxon>Mycobacteriales</taxon>
        <taxon>Mycobacteriaceae</taxon>
        <taxon>Mycolicibacterium</taxon>
    </lineage>
</organism>
<gene>
    <name evidence="2" type="ORF">NCTC10742_02853</name>
</gene>
<evidence type="ECO:0000313" key="2">
    <source>
        <dbReference type="EMBL" id="STZ43623.1"/>
    </source>
</evidence>
<dbReference type="InterPro" id="IPR026001">
    <property type="entry name" value="Abi-like_C"/>
</dbReference>
<dbReference type="EMBL" id="UGQM01000001">
    <property type="protein sequence ID" value="STZ43623.1"/>
    <property type="molecule type" value="Genomic_DNA"/>
</dbReference>
<reference evidence="2 3" key="1">
    <citation type="submission" date="2018-06" db="EMBL/GenBank/DDBJ databases">
        <authorList>
            <consortium name="Pathogen Informatics"/>
            <person name="Doyle S."/>
        </authorList>
    </citation>
    <scope>NUCLEOTIDE SEQUENCE [LARGE SCALE GENOMIC DNA]</scope>
    <source>
        <strain evidence="2 3">NCTC10742</strain>
    </source>
</reference>
<dbReference type="AlphaFoldDB" id="A0A378SLN7"/>
<accession>A0A378SLN7</accession>
<name>A0A378SLN7_9MYCO</name>
<feature type="domain" description="Abortive infection protein-like C-terminal" evidence="1">
    <location>
        <begin position="71"/>
        <end position="147"/>
    </location>
</feature>
<dbReference type="RefSeq" id="WP_083612342.1">
    <property type="nucleotide sequence ID" value="NZ_JACKST010000149.1"/>
</dbReference>
<dbReference type="Pfam" id="PF14355">
    <property type="entry name" value="Abi_C"/>
    <property type="match status" value="1"/>
</dbReference>
<proteinExistence type="predicted"/>
<protein>
    <recommendedName>
        <fullName evidence="1">Abortive infection protein-like C-terminal domain-containing protein</fullName>
    </recommendedName>
</protein>
<dbReference type="Proteomes" id="UP000254291">
    <property type="component" value="Unassembled WGS sequence"/>
</dbReference>
<sequence>MSDDLALDRPLGIDGQAWAAIVGHRGRLAEARPGADRSLILGRAKELAESVARVVITERGEVAPASTDFPALIDSAHAVLKRQPGAHLSNDPDLRNLVQNAMKIVKSVGVIRNTFGSGHGRAREPVVEQEMVDVVVPATMLWVRWALRRLAPLILGQPATLISDLLDGAVFYKGNLAERLRAANIAGLDAAIQQKLGNAVGIRAMRDTVLVQVEGVQACANSDSLDDWPAHYRRGVVDGLLFDENGNARPTRWAFERVPGVLGPIEDQAVELDRLCRLLGNEHFETGDYPTDYELWSFAKGLSERFGLSARSHWSNIVSLFDPGAPF</sequence>